<feature type="signal peptide" evidence="1">
    <location>
        <begin position="1"/>
        <end position="23"/>
    </location>
</feature>
<feature type="chain" id="PRO_5043271944" evidence="1">
    <location>
        <begin position="24"/>
        <end position="167"/>
    </location>
</feature>
<gene>
    <name evidence="2" type="ORF">C1SCF055_LOCUS3874</name>
</gene>
<evidence type="ECO:0000313" key="3">
    <source>
        <dbReference type="EMBL" id="CAL4762885.1"/>
    </source>
</evidence>
<protein>
    <submittedName>
        <fullName evidence="2">Uncharacterized protein</fullName>
    </submittedName>
</protein>
<dbReference type="EMBL" id="CAMXCT030000213">
    <property type="protein sequence ID" value="CAL4762885.1"/>
    <property type="molecule type" value="Genomic_DNA"/>
</dbReference>
<keyword evidence="4" id="KW-1185">Reference proteome</keyword>
<proteinExistence type="predicted"/>
<evidence type="ECO:0000313" key="4">
    <source>
        <dbReference type="Proteomes" id="UP001152797"/>
    </source>
</evidence>
<sequence length="167" mass="18348">MIQCRVVRLVRLACLACFVSSAAFPPWPPLNPCRDLGEACHGSCEMNCQSAGFKFPPETCWPVHGDGWSCDYYGGRYFCPELHTTWSCQSGFGLVSGKGCHCWSGYRGYSKCCPCPEVENCAGREYISCSSTKRAWGTGNLTHLHASRCSLCKPGYAKSSDNTSCLR</sequence>
<reference evidence="2" key="1">
    <citation type="submission" date="2022-10" db="EMBL/GenBank/DDBJ databases">
        <authorList>
            <person name="Chen Y."/>
            <person name="Dougan E. K."/>
            <person name="Chan C."/>
            <person name="Rhodes N."/>
            <person name="Thang M."/>
        </authorList>
    </citation>
    <scope>NUCLEOTIDE SEQUENCE</scope>
</reference>
<dbReference type="EMBL" id="CAMXCT020000213">
    <property type="protein sequence ID" value="CAL1128948.1"/>
    <property type="molecule type" value="Genomic_DNA"/>
</dbReference>
<dbReference type="EMBL" id="CAMXCT010000213">
    <property type="protein sequence ID" value="CAI3975573.1"/>
    <property type="molecule type" value="Genomic_DNA"/>
</dbReference>
<dbReference type="AlphaFoldDB" id="A0A9P1FGQ9"/>
<dbReference type="Proteomes" id="UP001152797">
    <property type="component" value="Unassembled WGS sequence"/>
</dbReference>
<accession>A0A9P1FGQ9</accession>
<name>A0A9P1FGQ9_9DINO</name>
<reference evidence="3 4" key="2">
    <citation type="submission" date="2024-05" db="EMBL/GenBank/DDBJ databases">
        <authorList>
            <person name="Chen Y."/>
            <person name="Shah S."/>
            <person name="Dougan E. K."/>
            <person name="Thang M."/>
            <person name="Chan C."/>
        </authorList>
    </citation>
    <scope>NUCLEOTIDE SEQUENCE [LARGE SCALE GENOMIC DNA]</scope>
</reference>
<comment type="caution">
    <text evidence="2">The sequence shown here is derived from an EMBL/GenBank/DDBJ whole genome shotgun (WGS) entry which is preliminary data.</text>
</comment>
<evidence type="ECO:0000313" key="2">
    <source>
        <dbReference type="EMBL" id="CAI3975573.1"/>
    </source>
</evidence>
<organism evidence="2">
    <name type="scientific">Cladocopium goreaui</name>
    <dbReference type="NCBI Taxonomy" id="2562237"/>
    <lineage>
        <taxon>Eukaryota</taxon>
        <taxon>Sar</taxon>
        <taxon>Alveolata</taxon>
        <taxon>Dinophyceae</taxon>
        <taxon>Suessiales</taxon>
        <taxon>Symbiodiniaceae</taxon>
        <taxon>Cladocopium</taxon>
    </lineage>
</organism>
<evidence type="ECO:0000256" key="1">
    <source>
        <dbReference type="SAM" id="SignalP"/>
    </source>
</evidence>
<keyword evidence="1" id="KW-0732">Signal</keyword>
<dbReference type="OrthoDB" id="433811at2759"/>